<comment type="caution">
    <text evidence="2">The sequence shown here is derived from an EMBL/GenBank/DDBJ whole genome shotgun (WGS) entry which is preliminary data.</text>
</comment>
<feature type="region of interest" description="Disordered" evidence="1">
    <location>
        <begin position="16"/>
        <end position="44"/>
    </location>
</feature>
<name>A0ABD0WBP8_UMBPY</name>
<dbReference type="EMBL" id="JAGEUA010000008">
    <property type="protein sequence ID" value="KAL0967248.1"/>
    <property type="molecule type" value="Genomic_DNA"/>
</dbReference>
<keyword evidence="3" id="KW-1185">Reference proteome</keyword>
<dbReference type="AlphaFoldDB" id="A0ABD0WBP8"/>
<evidence type="ECO:0000256" key="1">
    <source>
        <dbReference type="SAM" id="MobiDB-lite"/>
    </source>
</evidence>
<reference evidence="2 3" key="1">
    <citation type="submission" date="2024-06" db="EMBL/GenBank/DDBJ databases">
        <authorList>
            <person name="Pan Q."/>
            <person name="Wen M."/>
            <person name="Jouanno E."/>
            <person name="Zahm M."/>
            <person name="Klopp C."/>
            <person name="Cabau C."/>
            <person name="Louis A."/>
            <person name="Berthelot C."/>
            <person name="Parey E."/>
            <person name="Roest Crollius H."/>
            <person name="Montfort J."/>
            <person name="Robinson-Rechavi M."/>
            <person name="Bouchez O."/>
            <person name="Lampietro C."/>
            <person name="Lopez Roques C."/>
            <person name="Donnadieu C."/>
            <person name="Postlethwait J."/>
            <person name="Bobe J."/>
            <person name="Verreycken H."/>
            <person name="Guiguen Y."/>
        </authorList>
    </citation>
    <scope>NUCLEOTIDE SEQUENCE [LARGE SCALE GENOMIC DNA]</scope>
    <source>
        <strain evidence="2">Up_M1</strain>
        <tissue evidence="2">Testis</tissue>
    </source>
</reference>
<proteinExistence type="predicted"/>
<accession>A0ABD0WBP8</accession>
<sequence>METVLQVLSHLLPLPYLPEDQPRTLTEHLPTPPSCSAQAGLGASSKMRHRLPVENKELGGYSEVNHLSAPPAGPSVGGPCECSQSEVTYLSSWQQCQNLSQHEPGGRAALGANDAGQKLQSGDSVDLYGSWPVQCGCSAEGDWLGCDDCRANGFSPGLEDLPQGDPGFSSLSIVDNPAKERLRKKIDLYNRGYISTEELVSTSTQE</sequence>
<evidence type="ECO:0000313" key="3">
    <source>
        <dbReference type="Proteomes" id="UP001557470"/>
    </source>
</evidence>
<dbReference type="Proteomes" id="UP001557470">
    <property type="component" value="Unassembled WGS sequence"/>
</dbReference>
<organism evidence="2 3">
    <name type="scientific">Umbra pygmaea</name>
    <name type="common">Eastern mudminnow</name>
    <dbReference type="NCBI Taxonomy" id="75934"/>
    <lineage>
        <taxon>Eukaryota</taxon>
        <taxon>Metazoa</taxon>
        <taxon>Chordata</taxon>
        <taxon>Craniata</taxon>
        <taxon>Vertebrata</taxon>
        <taxon>Euteleostomi</taxon>
        <taxon>Actinopterygii</taxon>
        <taxon>Neopterygii</taxon>
        <taxon>Teleostei</taxon>
        <taxon>Protacanthopterygii</taxon>
        <taxon>Esociformes</taxon>
        <taxon>Umbridae</taxon>
        <taxon>Umbra</taxon>
    </lineage>
</organism>
<gene>
    <name evidence="2" type="ORF">UPYG_G00249800</name>
</gene>
<protein>
    <submittedName>
        <fullName evidence="2">Uncharacterized protein</fullName>
    </submittedName>
</protein>
<evidence type="ECO:0000313" key="2">
    <source>
        <dbReference type="EMBL" id="KAL0967248.1"/>
    </source>
</evidence>